<proteinExistence type="predicted"/>
<evidence type="ECO:0000313" key="3">
    <source>
        <dbReference type="Proteomes" id="UP000295707"/>
    </source>
</evidence>
<keyword evidence="1" id="KW-0812">Transmembrane</keyword>
<dbReference type="OrthoDB" id="8561689at2"/>
<feature type="transmembrane region" description="Helical" evidence="1">
    <location>
        <begin position="98"/>
        <end position="116"/>
    </location>
</feature>
<reference evidence="2 3" key="1">
    <citation type="submission" date="2019-03" db="EMBL/GenBank/DDBJ databases">
        <title>Genomic Encyclopedia of Type Strains, Phase IV (KMG-IV): sequencing the most valuable type-strain genomes for metagenomic binning, comparative biology and taxonomic classification.</title>
        <authorList>
            <person name="Goeker M."/>
        </authorList>
    </citation>
    <scope>NUCLEOTIDE SEQUENCE [LARGE SCALE GENOMIC DNA]</scope>
    <source>
        <strain evidence="2 3">DSM 19610</strain>
    </source>
</reference>
<dbReference type="Proteomes" id="UP000295707">
    <property type="component" value="Unassembled WGS sequence"/>
</dbReference>
<gene>
    <name evidence="2" type="ORF">DFR30_0287</name>
</gene>
<organism evidence="2 3">
    <name type="scientific">Thiogranum longum</name>
    <dbReference type="NCBI Taxonomy" id="1537524"/>
    <lineage>
        <taxon>Bacteria</taxon>
        <taxon>Pseudomonadati</taxon>
        <taxon>Pseudomonadota</taxon>
        <taxon>Gammaproteobacteria</taxon>
        <taxon>Chromatiales</taxon>
        <taxon>Ectothiorhodospiraceae</taxon>
        <taxon>Thiogranum</taxon>
    </lineage>
</organism>
<keyword evidence="1" id="KW-1133">Transmembrane helix</keyword>
<keyword evidence="1" id="KW-0472">Membrane</keyword>
<feature type="transmembrane region" description="Helical" evidence="1">
    <location>
        <begin position="34"/>
        <end position="55"/>
    </location>
</feature>
<accession>A0A4R1H5R5</accession>
<sequence length="141" mass="16030">MTESEISPLGQSIPVRLPGRKARRAAALFNYGNILAVLVPIPLGMLWLGLSMLVYAMNRHHPNEKVGHYTQQAAYRFYAITGFFVAAATFIPGEDWTWYLIAWAFTALILIPWSIVDLIRIHKDNWTDTELPVESHESHSH</sequence>
<feature type="transmembrane region" description="Helical" evidence="1">
    <location>
        <begin position="75"/>
        <end position="92"/>
    </location>
</feature>
<evidence type="ECO:0000256" key="1">
    <source>
        <dbReference type="SAM" id="Phobius"/>
    </source>
</evidence>
<dbReference type="EMBL" id="SMFX01000001">
    <property type="protein sequence ID" value="TCK17067.1"/>
    <property type="molecule type" value="Genomic_DNA"/>
</dbReference>
<dbReference type="RefSeq" id="WP_132970970.1">
    <property type="nucleotide sequence ID" value="NZ_SMFX01000001.1"/>
</dbReference>
<dbReference type="AlphaFoldDB" id="A0A4R1H5R5"/>
<evidence type="ECO:0000313" key="2">
    <source>
        <dbReference type="EMBL" id="TCK17067.1"/>
    </source>
</evidence>
<comment type="caution">
    <text evidence="2">The sequence shown here is derived from an EMBL/GenBank/DDBJ whole genome shotgun (WGS) entry which is preliminary data.</text>
</comment>
<name>A0A4R1H5R5_9GAMM</name>
<keyword evidence="3" id="KW-1185">Reference proteome</keyword>
<protein>
    <submittedName>
        <fullName evidence="2">Uncharacterized protein</fullName>
    </submittedName>
</protein>